<evidence type="ECO:0000313" key="2">
    <source>
        <dbReference type="EMBL" id="GAA0460478.1"/>
    </source>
</evidence>
<feature type="region of interest" description="Disordered" evidence="1">
    <location>
        <begin position="42"/>
        <end position="66"/>
    </location>
</feature>
<name>A0ABN0ZW34_9ACTN</name>
<accession>A0ABN0ZW34</accession>
<reference evidence="2 3" key="1">
    <citation type="journal article" date="2019" name="Int. J. Syst. Evol. Microbiol.">
        <title>The Global Catalogue of Microorganisms (GCM) 10K type strain sequencing project: providing services to taxonomists for standard genome sequencing and annotation.</title>
        <authorList>
            <consortium name="The Broad Institute Genomics Platform"/>
            <consortium name="The Broad Institute Genome Sequencing Center for Infectious Disease"/>
            <person name="Wu L."/>
            <person name="Ma J."/>
        </authorList>
    </citation>
    <scope>NUCLEOTIDE SEQUENCE [LARGE SCALE GENOMIC DNA]</scope>
    <source>
        <strain evidence="2 3">JCM 4805</strain>
    </source>
</reference>
<keyword evidence="3" id="KW-1185">Reference proteome</keyword>
<evidence type="ECO:0000256" key="1">
    <source>
        <dbReference type="SAM" id="MobiDB-lite"/>
    </source>
</evidence>
<evidence type="ECO:0000313" key="3">
    <source>
        <dbReference type="Proteomes" id="UP001500909"/>
    </source>
</evidence>
<organism evidence="2 3">
    <name type="scientific">Streptomyces olivaceiscleroticus</name>
    <dbReference type="NCBI Taxonomy" id="68245"/>
    <lineage>
        <taxon>Bacteria</taxon>
        <taxon>Bacillati</taxon>
        <taxon>Actinomycetota</taxon>
        <taxon>Actinomycetes</taxon>
        <taxon>Kitasatosporales</taxon>
        <taxon>Streptomycetaceae</taxon>
        <taxon>Streptomyces</taxon>
    </lineage>
</organism>
<sequence>MQTTAWPAFKPDFFTSRKTMIASSTTAEIESATAVTSKYARTERDWGGQGPGRFGQWLHTHTPQRS</sequence>
<comment type="caution">
    <text evidence="2">The sequence shown here is derived from an EMBL/GenBank/DDBJ whole genome shotgun (WGS) entry which is preliminary data.</text>
</comment>
<dbReference type="Proteomes" id="UP001500909">
    <property type="component" value="Unassembled WGS sequence"/>
</dbReference>
<protein>
    <submittedName>
        <fullName evidence="2">Uncharacterized protein</fullName>
    </submittedName>
</protein>
<proteinExistence type="predicted"/>
<dbReference type="EMBL" id="BAAABY010000020">
    <property type="protein sequence ID" value="GAA0460478.1"/>
    <property type="molecule type" value="Genomic_DNA"/>
</dbReference>
<gene>
    <name evidence="2" type="ORF">GCM10010361_25480</name>
</gene>